<keyword evidence="3" id="KW-0378">Hydrolase</keyword>
<reference evidence="3 4" key="1">
    <citation type="journal article" date="2016" name="Nat. Commun.">
        <title>Ectomycorrhizal ecology is imprinted in the genome of the dominant symbiotic fungus Cenococcum geophilum.</title>
        <authorList>
            <consortium name="DOE Joint Genome Institute"/>
            <person name="Peter M."/>
            <person name="Kohler A."/>
            <person name="Ohm R.A."/>
            <person name="Kuo A."/>
            <person name="Krutzmann J."/>
            <person name="Morin E."/>
            <person name="Arend M."/>
            <person name="Barry K.W."/>
            <person name="Binder M."/>
            <person name="Choi C."/>
            <person name="Clum A."/>
            <person name="Copeland A."/>
            <person name="Grisel N."/>
            <person name="Haridas S."/>
            <person name="Kipfer T."/>
            <person name="LaButti K."/>
            <person name="Lindquist E."/>
            <person name="Lipzen A."/>
            <person name="Maire R."/>
            <person name="Meier B."/>
            <person name="Mihaltcheva S."/>
            <person name="Molinier V."/>
            <person name="Murat C."/>
            <person name="Poggeler S."/>
            <person name="Quandt C.A."/>
            <person name="Sperisen C."/>
            <person name="Tritt A."/>
            <person name="Tisserant E."/>
            <person name="Crous P.W."/>
            <person name="Henrissat B."/>
            <person name="Nehls U."/>
            <person name="Egli S."/>
            <person name="Spatafora J.W."/>
            <person name="Grigoriev I.V."/>
            <person name="Martin F.M."/>
        </authorList>
    </citation>
    <scope>NUCLEOTIDE SEQUENCE [LARGE SCALE GENOMIC DNA]</scope>
    <source>
        <strain evidence="3 4">CBS 459.81</strain>
    </source>
</reference>
<dbReference type="Gene3D" id="3.20.20.80">
    <property type="entry name" value="Glycosidases"/>
    <property type="match status" value="1"/>
</dbReference>
<dbReference type="Pfam" id="PF16862">
    <property type="entry name" value="Glyco_hydro_79C"/>
    <property type="match status" value="1"/>
</dbReference>
<dbReference type="GO" id="GO:0016787">
    <property type="term" value="F:hydrolase activity"/>
    <property type="evidence" value="ECO:0007669"/>
    <property type="project" value="UniProtKB-KW"/>
</dbReference>
<keyword evidence="1" id="KW-0732">Signal</keyword>
<feature type="domain" description="Beta-glucuronidase C-terminal" evidence="2">
    <location>
        <begin position="419"/>
        <end position="523"/>
    </location>
</feature>
<organism evidence="3 4">
    <name type="scientific">Lepidopterella palustris CBS 459.81</name>
    <dbReference type="NCBI Taxonomy" id="1314670"/>
    <lineage>
        <taxon>Eukaryota</taxon>
        <taxon>Fungi</taxon>
        <taxon>Dikarya</taxon>
        <taxon>Ascomycota</taxon>
        <taxon>Pezizomycotina</taxon>
        <taxon>Dothideomycetes</taxon>
        <taxon>Pleosporomycetidae</taxon>
        <taxon>Mytilinidiales</taxon>
        <taxon>Argynnaceae</taxon>
        <taxon>Lepidopterella</taxon>
    </lineage>
</organism>
<name>A0A8E2EAW0_9PEZI</name>
<evidence type="ECO:0000313" key="3">
    <source>
        <dbReference type="EMBL" id="OCK80203.1"/>
    </source>
</evidence>
<dbReference type="PANTHER" id="PTHR36183">
    <property type="entry name" value="BETA-GLUCURONIDASE"/>
    <property type="match status" value="1"/>
</dbReference>
<sequence length="627" mass="66607">MSPWRNALLFLALAVVSTAQNVISLSPASNAAGAAGLSSPLNPSFAGFGIEPSNLYSFTGRDYANQLSVNLLQNLADYSGAPPHIRIGGNTGDYMIYNASYNDYSLENNVYSVGEGVIASDSMIFGPSYFKALDRFPKNTPITYGLNLAYQQSDYLDNIVKEARAALNGMTNVKLVSFEIGNEPDLYLQNNFRTGSWGGQVYTEQFLERAAAVYQQVLRPAGIPSSFFEGPATASTIGTTFDINGLVQYGLTATTNGSNFISAWNQHDYFYFIGVSNVPLTLNDLMNLDNTNSQFAYWETQVAAGLVTGLPYVLREMCSVGPIGVHGISDTFGAALWTLNFFMYTASLNISSVQMHMTDNSNVSAWQPINMYGNAPFVRPMYYAHAAVAQLVGNGNGTTQIGALNTNRVSSSYTGRIRAYAAYANGLLRSLVLINSFQANSSDTNKGSYTFTFSLPSYSGQYLYLSYLTAAGADALSATTWNGISFESSSSGTPKTVNSTLTTLTIGADGKISVAVRDSEAVIANIGWPLGANEVLVPNSTSKTGPAVATTTKKSAAPVKSVQGTMSAVIGGAVTTTVALMGSVSNGVADATGSPRPTVFQAVITGGLPWLGFIFVAREGSMSQSRT</sequence>
<gene>
    <name evidence="3" type="ORF">K432DRAFT_434900</name>
</gene>
<accession>A0A8E2EAW0</accession>
<feature type="signal peptide" evidence="1">
    <location>
        <begin position="1"/>
        <end position="19"/>
    </location>
</feature>
<dbReference type="Proteomes" id="UP000250266">
    <property type="component" value="Unassembled WGS sequence"/>
</dbReference>
<dbReference type="OrthoDB" id="2831684at2759"/>
<dbReference type="InterPro" id="IPR052974">
    <property type="entry name" value="GH79_Enzymes"/>
</dbReference>
<dbReference type="EMBL" id="KV744970">
    <property type="protein sequence ID" value="OCK80203.1"/>
    <property type="molecule type" value="Genomic_DNA"/>
</dbReference>
<dbReference type="InterPro" id="IPR031728">
    <property type="entry name" value="GlcAase_C"/>
</dbReference>
<dbReference type="PANTHER" id="PTHR36183:SF2">
    <property type="entry name" value="BETA-GLUCURONIDASE C-TERMINAL DOMAIN-CONTAINING PROTEIN"/>
    <property type="match status" value="1"/>
</dbReference>
<dbReference type="AlphaFoldDB" id="A0A8E2EAW0"/>
<proteinExistence type="predicted"/>
<feature type="chain" id="PRO_5034823360" evidence="1">
    <location>
        <begin position="20"/>
        <end position="627"/>
    </location>
</feature>
<keyword evidence="4" id="KW-1185">Reference proteome</keyword>
<evidence type="ECO:0000259" key="2">
    <source>
        <dbReference type="Pfam" id="PF16862"/>
    </source>
</evidence>
<evidence type="ECO:0000256" key="1">
    <source>
        <dbReference type="SAM" id="SignalP"/>
    </source>
</evidence>
<evidence type="ECO:0000313" key="4">
    <source>
        <dbReference type="Proteomes" id="UP000250266"/>
    </source>
</evidence>
<protein>
    <submittedName>
        <fullName evidence="3">Glycoside hydrolase family 79 protein</fullName>
    </submittedName>
</protein>
<dbReference type="SUPFAM" id="SSF51445">
    <property type="entry name" value="(Trans)glycosidases"/>
    <property type="match status" value="1"/>
</dbReference>
<dbReference type="InterPro" id="IPR017853">
    <property type="entry name" value="GH"/>
</dbReference>